<dbReference type="EMBL" id="AP024233">
    <property type="protein sequence ID" value="BCO09052.1"/>
    <property type="molecule type" value="Genomic_DNA"/>
</dbReference>
<sequence length="68" mass="7371">MEEHKEGRGKGEEIRSSCPACGGTGQVSFFQGESRFLLTTEECSLCLGLGYVLEKNQEQAGGTEKRAD</sequence>
<dbReference type="Gene3D" id="2.10.230.10">
    <property type="entry name" value="Heat shock protein DnaJ, cysteine-rich domain"/>
    <property type="match status" value="1"/>
</dbReference>
<name>A0A915U5G2_9BACT</name>
<evidence type="ECO:0000313" key="1">
    <source>
        <dbReference type="EMBL" id="BCO09052.1"/>
    </source>
</evidence>
<dbReference type="SUPFAM" id="SSF57938">
    <property type="entry name" value="DnaJ/Hsp40 cysteine-rich domain"/>
    <property type="match status" value="1"/>
</dbReference>
<proteinExistence type="predicted"/>
<dbReference type="AlphaFoldDB" id="A0A915U5G2"/>
<keyword evidence="2" id="KW-1185">Reference proteome</keyword>
<dbReference type="RefSeq" id="WP_267928927.1">
    <property type="nucleotide sequence ID" value="NZ_AP024233.1"/>
</dbReference>
<protein>
    <submittedName>
        <fullName evidence="1">Uncharacterized protein</fullName>
    </submittedName>
</protein>
<dbReference type="KEGG" id="ddu:GF1_14280"/>
<reference evidence="1" key="1">
    <citation type="submission" date="2020-12" db="EMBL/GenBank/DDBJ databases">
        <title>Desulfobium dissulfuricans gen. nov., sp. nov., a novel mesophilic, sulfate-reducing bacterium isolated from a deep-sea hydrothermal vent.</title>
        <authorList>
            <person name="Hashimoto Y."/>
            <person name="Tame A."/>
            <person name="Sawayama S."/>
            <person name="Miyazaki J."/>
            <person name="Takai K."/>
            <person name="Nakagawa S."/>
        </authorList>
    </citation>
    <scope>NUCLEOTIDE SEQUENCE</scope>
    <source>
        <strain evidence="1">GF1</strain>
    </source>
</reference>
<dbReference type="Proteomes" id="UP001063350">
    <property type="component" value="Chromosome"/>
</dbReference>
<gene>
    <name evidence="1" type="ORF">GF1_14280</name>
</gene>
<evidence type="ECO:0000313" key="2">
    <source>
        <dbReference type="Proteomes" id="UP001063350"/>
    </source>
</evidence>
<organism evidence="1 2">
    <name type="scientific">Desulfolithobacter dissulfuricans</name>
    <dbReference type="NCBI Taxonomy" id="2795293"/>
    <lineage>
        <taxon>Bacteria</taxon>
        <taxon>Pseudomonadati</taxon>
        <taxon>Thermodesulfobacteriota</taxon>
        <taxon>Desulfobulbia</taxon>
        <taxon>Desulfobulbales</taxon>
        <taxon>Desulfobulbaceae</taxon>
        <taxon>Desulfolithobacter</taxon>
    </lineage>
</organism>
<dbReference type="InterPro" id="IPR036410">
    <property type="entry name" value="HSP_DnaJ_Cys-rich_dom_sf"/>
</dbReference>
<accession>A0A915U5G2</accession>